<dbReference type="SUPFAM" id="SSF54060">
    <property type="entry name" value="His-Me finger endonucleases"/>
    <property type="match status" value="1"/>
</dbReference>
<dbReference type="InterPro" id="IPR044929">
    <property type="entry name" value="DNA/RNA_non-sp_Endonuclease_sf"/>
</dbReference>
<name>B3LZE6_DROAN</name>
<dbReference type="InterPro" id="IPR044925">
    <property type="entry name" value="His-Me_finger_sf"/>
</dbReference>
<feature type="active site" description="Proton acceptor" evidence="4">
    <location>
        <position position="209"/>
    </location>
</feature>
<dbReference type="GO" id="GO:0046872">
    <property type="term" value="F:metal ion binding"/>
    <property type="evidence" value="ECO:0007669"/>
    <property type="project" value="UniProtKB-KW"/>
</dbReference>
<organism evidence="8 9">
    <name type="scientific">Drosophila ananassae</name>
    <name type="common">Fruit fly</name>
    <dbReference type="NCBI Taxonomy" id="7217"/>
    <lineage>
        <taxon>Eukaryota</taxon>
        <taxon>Metazoa</taxon>
        <taxon>Ecdysozoa</taxon>
        <taxon>Arthropoda</taxon>
        <taxon>Hexapoda</taxon>
        <taxon>Insecta</taxon>
        <taxon>Pterygota</taxon>
        <taxon>Neoptera</taxon>
        <taxon>Endopterygota</taxon>
        <taxon>Diptera</taxon>
        <taxon>Brachycera</taxon>
        <taxon>Muscomorpha</taxon>
        <taxon>Ephydroidea</taxon>
        <taxon>Drosophilidae</taxon>
        <taxon>Drosophila</taxon>
        <taxon>Sophophora</taxon>
    </lineage>
</organism>
<dbReference type="InterPro" id="IPR040255">
    <property type="entry name" value="Non-specific_endonuclease"/>
</dbReference>
<reference evidence="8 9" key="1">
    <citation type="journal article" date="2007" name="Nature">
        <title>Evolution of genes and genomes on the Drosophila phylogeny.</title>
        <authorList>
            <consortium name="Drosophila 12 Genomes Consortium"/>
            <person name="Clark A.G."/>
            <person name="Eisen M.B."/>
            <person name="Smith D.R."/>
            <person name="Bergman C.M."/>
            <person name="Oliver B."/>
            <person name="Markow T.A."/>
            <person name="Kaufman T.C."/>
            <person name="Kellis M."/>
            <person name="Gelbart W."/>
            <person name="Iyer V.N."/>
            <person name="Pollard D.A."/>
            <person name="Sackton T.B."/>
            <person name="Larracuente A.M."/>
            <person name="Singh N.D."/>
            <person name="Abad J.P."/>
            <person name="Abt D.N."/>
            <person name="Adryan B."/>
            <person name="Aguade M."/>
            <person name="Akashi H."/>
            <person name="Anderson W.W."/>
            <person name="Aquadro C.F."/>
            <person name="Ardell D.H."/>
            <person name="Arguello R."/>
            <person name="Artieri C.G."/>
            <person name="Barbash D.A."/>
            <person name="Barker D."/>
            <person name="Barsanti P."/>
            <person name="Batterham P."/>
            <person name="Batzoglou S."/>
            <person name="Begun D."/>
            <person name="Bhutkar A."/>
            <person name="Blanco E."/>
            <person name="Bosak S.A."/>
            <person name="Bradley R.K."/>
            <person name="Brand A.D."/>
            <person name="Brent M.R."/>
            <person name="Brooks A.N."/>
            <person name="Brown R.H."/>
            <person name="Butlin R.K."/>
            <person name="Caggese C."/>
            <person name="Calvi B.R."/>
            <person name="Bernardo de Carvalho A."/>
            <person name="Caspi A."/>
            <person name="Castrezana S."/>
            <person name="Celniker S.E."/>
            <person name="Chang J.L."/>
            <person name="Chapple C."/>
            <person name="Chatterji S."/>
            <person name="Chinwalla A."/>
            <person name="Civetta A."/>
            <person name="Clifton S.W."/>
            <person name="Comeron J.M."/>
            <person name="Costello J.C."/>
            <person name="Coyne J.A."/>
            <person name="Daub J."/>
            <person name="David R.G."/>
            <person name="Delcher A.L."/>
            <person name="Delehaunty K."/>
            <person name="Do C.B."/>
            <person name="Ebling H."/>
            <person name="Edwards K."/>
            <person name="Eickbush T."/>
            <person name="Evans J.D."/>
            <person name="Filipski A."/>
            <person name="Findeiss S."/>
            <person name="Freyhult E."/>
            <person name="Fulton L."/>
            <person name="Fulton R."/>
            <person name="Garcia A.C."/>
            <person name="Gardiner A."/>
            <person name="Garfield D.A."/>
            <person name="Garvin B.E."/>
            <person name="Gibson G."/>
            <person name="Gilbert D."/>
            <person name="Gnerre S."/>
            <person name="Godfrey J."/>
            <person name="Good R."/>
            <person name="Gotea V."/>
            <person name="Gravely B."/>
            <person name="Greenberg A.J."/>
            <person name="Griffiths-Jones S."/>
            <person name="Gross S."/>
            <person name="Guigo R."/>
            <person name="Gustafson E.A."/>
            <person name="Haerty W."/>
            <person name="Hahn M.W."/>
            <person name="Halligan D.L."/>
            <person name="Halpern A.L."/>
            <person name="Halter G.M."/>
            <person name="Han M.V."/>
            <person name="Heger A."/>
            <person name="Hillier L."/>
            <person name="Hinrichs A.S."/>
            <person name="Holmes I."/>
            <person name="Hoskins R.A."/>
            <person name="Hubisz M.J."/>
            <person name="Hultmark D."/>
            <person name="Huntley M.A."/>
            <person name="Jaffe D.B."/>
            <person name="Jagadeeshan S."/>
            <person name="Jeck W.R."/>
            <person name="Johnson J."/>
            <person name="Jones C.D."/>
            <person name="Jordan W.C."/>
            <person name="Karpen G.H."/>
            <person name="Kataoka E."/>
            <person name="Keightley P.D."/>
            <person name="Kheradpour P."/>
            <person name="Kirkness E.F."/>
            <person name="Koerich L.B."/>
            <person name="Kristiansen K."/>
            <person name="Kudrna D."/>
            <person name="Kulathinal R.J."/>
            <person name="Kumar S."/>
            <person name="Kwok R."/>
            <person name="Lander E."/>
            <person name="Langley C.H."/>
            <person name="Lapoint R."/>
            <person name="Lazzaro B.P."/>
            <person name="Lee S.J."/>
            <person name="Levesque L."/>
            <person name="Li R."/>
            <person name="Lin C.F."/>
            <person name="Lin M.F."/>
            <person name="Lindblad-Toh K."/>
            <person name="Llopart A."/>
            <person name="Long M."/>
            <person name="Low L."/>
            <person name="Lozovsky E."/>
            <person name="Lu J."/>
            <person name="Luo M."/>
            <person name="Machado C.A."/>
            <person name="Makalowski W."/>
            <person name="Marzo M."/>
            <person name="Matsuda M."/>
            <person name="Matzkin L."/>
            <person name="McAllister B."/>
            <person name="McBride C.S."/>
            <person name="McKernan B."/>
            <person name="McKernan K."/>
            <person name="Mendez-Lago M."/>
            <person name="Minx P."/>
            <person name="Mollenhauer M.U."/>
            <person name="Montooth K."/>
            <person name="Mount S.M."/>
            <person name="Mu X."/>
            <person name="Myers E."/>
            <person name="Negre B."/>
            <person name="Newfeld S."/>
            <person name="Nielsen R."/>
            <person name="Noor M.A."/>
            <person name="O'Grady P."/>
            <person name="Pachter L."/>
            <person name="Papaceit M."/>
            <person name="Parisi M.J."/>
            <person name="Parisi M."/>
            <person name="Parts L."/>
            <person name="Pedersen J.S."/>
            <person name="Pesole G."/>
            <person name="Phillippy A.M."/>
            <person name="Ponting C.P."/>
            <person name="Pop M."/>
            <person name="Porcelli D."/>
            <person name="Powell J.R."/>
            <person name="Prohaska S."/>
            <person name="Pruitt K."/>
            <person name="Puig M."/>
            <person name="Quesneville H."/>
            <person name="Ram K.R."/>
            <person name="Rand D."/>
            <person name="Rasmussen M.D."/>
            <person name="Reed L.K."/>
            <person name="Reenan R."/>
            <person name="Reily A."/>
            <person name="Remington K.A."/>
            <person name="Rieger T.T."/>
            <person name="Ritchie M.G."/>
            <person name="Robin C."/>
            <person name="Rogers Y.H."/>
            <person name="Rohde C."/>
            <person name="Rozas J."/>
            <person name="Rubenfield M.J."/>
            <person name="Ruiz A."/>
            <person name="Russo S."/>
            <person name="Salzberg S.L."/>
            <person name="Sanchez-Gracia A."/>
            <person name="Saranga D.J."/>
            <person name="Sato H."/>
            <person name="Schaeffer S.W."/>
            <person name="Schatz M.C."/>
            <person name="Schlenke T."/>
            <person name="Schwartz R."/>
            <person name="Segarra C."/>
            <person name="Singh R.S."/>
            <person name="Sirot L."/>
            <person name="Sirota M."/>
            <person name="Sisneros N.B."/>
            <person name="Smith C.D."/>
            <person name="Smith T.F."/>
            <person name="Spieth J."/>
            <person name="Stage D.E."/>
            <person name="Stark A."/>
            <person name="Stephan W."/>
            <person name="Strausberg R.L."/>
            <person name="Strempel S."/>
            <person name="Sturgill D."/>
            <person name="Sutton G."/>
            <person name="Sutton G.G."/>
            <person name="Tao W."/>
            <person name="Teichmann S."/>
            <person name="Tobari Y.N."/>
            <person name="Tomimura Y."/>
            <person name="Tsolas J.M."/>
            <person name="Valente V.L."/>
            <person name="Venter E."/>
            <person name="Venter J.C."/>
            <person name="Vicario S."/>
            <person name="Vieira F.G."/>
            <person name="Vilella A.J."/>
            <person name="Villasante A."/>
            <person name="Walenz B."/>
            <person name="Wang J."/>
            <person name="Wasserman M."/>
            <person name="Watts T."/>
            <person name="Wilson D."/>
            <person name="Wilson R.K."/>
            <person name="Wing R.A."/>
            <person name="Wolfner M.F."/>
            <person name="Wong A."/>
            <person name="Wong G.K."/>
            <person name="Wu C.I."/>
            <person name="Wu G."/>
            <person name="Yamamoto D."/>
            <person name="Yang H.P."/>
            <person name="Yang S.P."/>
            <person name="Yorke J.A."/>
            <person name="Yoshida K."/>
            <person name="Zdobnov E."/>
            <person name="Zhang P."/>
            <person name="Zhang Y."/>
            <person name="Zimin A.V."/>
            <person name="Baldwin J."/>
            <person name="Abdouelleil A."/>
            <person name="Abdulkadir J."/>
            <person name="Abebe A."/>
            <person name="Abera B."/>
            <person name="Abreu J."/>
            <person name="Acer S.C."/>
            <person name="Aftuck L."/>
            <person name="Alexander A."/>
            <person name="An P."/>
            <person name="Anderson E."/>
            <person name="Anderson S."/>
            <person name="Arachi H."/>
            <person name="Azer M."/>
            <person name="Bachantsang P."/>
            <person name="Barry A."/>
            <person name="Bayul T."/>
            <person name="Berlin A."/>
            <person name="Bessette D."/>
            <person name="Bloom T."/>
            <person name="Blye J."/>
            <person name="Boguslavskiy L."/>
            <person name="Bonnet C."/>
            <person name="Boukhgalter B."/>
            <person name="Bourzgui I."/>
            <person name="Brown A."/>
            <person name="Cahill P."/>
            <person name="Channer S."/>
            <person name="Cheshatsang Y."/>
            <person name="Chuda L."/>
            <person name="Citroen M."/>
            <person name="Collymore A."/>
            <person name="Cooke P."/>
            <person name="Costello M."/>
            <person name="D'Aco K."/>
            <person name="Daza R."/>
            <person name="De Haan G."/>
            <person name="DeGray S."/>
            <person name="DeMaso C."/>
            <person name="Dhargay N."/>
            <person name="Dooley K."/>
            <person name="Dooley E."/>
            <person name="Doricent M."/>
            <person name="Dorje P."/>
            <person name="Dorjee K."/>
            <person name="Dupes A."/>
            <person name="Elong R."/>
            <person name="Falk J."/>
            <person name="Farina A."/>
            <person name="Faro S."/>
            <person name="Ferguson D."/>
            <person name="Fisher S."/>
            <person name="Foley C.D."/>
            <person name="Franke A."/>
            <person name="Friedrich D."/>
            <person name="Gadbois L."/>
            <person name="Gearin G."/>
            <person name="Gearin C.R."/>
            <person name="Giannoukos G."/>
            <person name="Goode T."/>
            <person name="Graham J."/>
            <person name="Grandbois E."/>
            <person name="Grewal S."/>
            <person name="Gyaltsen K."/>
            <person name="Hafez N."/>
            <person name="Hagos B."/>
            <person name="Hall J."/>
            <person name="Henson C."/>
            <person name="Hollinger A."/>
            <person name="Honan T."/>
            <person name="Huard M.D."/>
            <person name="Hughes L."/>
            <person name="Hurhula B."/>
            <person name="Husby M.E."/>
            <person name="Kamat A."/>
            <person name="Kanga B."/>
            <person name="Kashin S."/>
            <person name="Khazanovich D."/>
            <person name="Kisner P."/>
            <person name="Lance K."/>
            <person name="Lara M."/>
            <person name="Lee W."/>
            <person name="Lennon N."/>
            <person name="Letendre F."/>
            <person name="LeVine R."/>
            <person name="Lipovsky A."/>
            <person name="Liu X."/>
            <person name="Liu J."/>
            <person name="Liu S."/>
            <person name="Lokyitsang T."/>
            <person name="Lokyitsang Y."/>
            <person name="Lubonja R."/>
            <person name="Lui A."/>
            <person name="MacDonald P."/>
            <person name="Magnisalis V."/>
            <person name="Maru K."/>
            <person name="Matthews C."/>
            <person name="McCusker W."/>
            <person name="McDonough S."/>
            <person name="Mehta T."/>
            <person name="Meldrim J."/>
            <person name="Meneus L."/>
            <person name="Mihai O."/>
            <person name="Mihalev A."/>
            <person name="Mihova T."/>
            <person name="Mittelman R."/>
            <person name="Mlenga V."/>
            <person name="Montmayeur A."/>
            <person name="Mulrain L."/>
            <person name="Navidi A."/>
            <person name="Naylor J."/>
            <person name="Negash T."/>
            <person name="Nguyen T."/>
            <person name="Nguyen N."/>
            <person name="Nicol R."/>
            <person name="Norbu C."/>
            <person name="Norbu N."/>
            <person name="Novod N."/>
            <person name="O'Neill B."/>
            <person name="Osman S."/>
            <person name="Markiewicz E."/>
            <person name="Oyono O.L."/>
            <person name="Patti C."/>
            <person name="Phunkhang P."/>
            <person name="Pierre F."/>
            <person name="Priest M."/>
            <person name="Raghuraman S."/>
            <person name="Rege F."/>
            <person name="Reyes R."/>
            <person name="Rise C."/>
            <person name="Rogov P."/>
            <person name="Ross K."/>
            <person name="Ryan E."/>
            <person name="Settipalli S."/>
            <person name="Shea T."/>
            <person name="Sherpa N."/>
            <person name="Shi L."/>
            <person name="Shih D."/>
            <person name="Sparrow T."/>
            <person name="Spaulding J."/>
            <person name="Stalker J."/>
            <person name="Stange-Thomann N."/>
            <person name="Stavropoulos S."/>
            <person name="Stone C."/>
            <person name="Strader C."/>
            <person name="Tesfaye S."/>
            <person name="Thomson T."/>
            <person name="Thoulutsang Y."/>
            <person name="Thoulutsang D."/>
            <person name="Topham K."/>
            <person name="Topping I."/>
            <person name="Tsamla T."/>
            <person name="Vassiliev H."/>
            <person name="Vo A."/>
            <person name="Wangchuk T."/>
            <person name="Wangdi T."/>
            <person name="Weiand M."/>
            <person name="Wilkinson J."/>
            <person name="Wilson A."/>
            <person name="Yadav S."/>
            <person name="Young G."/>
            <person name="Yu Q."/>
            <person name="Zembek L."/>
            <person name="Zhong D."/>
            <person name="Zimmer A."/>
            <person name="Zwirko Z."/>
            <person name="Jaffe D.B."/>
            <person name="Alvarez P."/>
            <person name="Brockman W."/>
            <person name="Butler J."/>
            <person name="Chin C."/>
            <person name="Gnerre S."/>
            <person name="Grabherr M."/>
            <person name="Kleber M."/>
            <person name="Mauceli E."/>
            <person name="MacCallum I."/>
        </authorList>
    </citation>
    <scope>NUCLEOTIDE SEQUENCE [LARGE SCALE GENOMIC DNA]</scope>
    <source>
        <strain evidence="9">Tucson 14024-0371.13</strain>
    </source>
</reference>
<keyword evidence="9" id="KW-1185">Reference proteome</keyword>
<dbReference type="GO" id="GO:0003676">
    <property type="term" value="F:nucleic acid binding"/>
    <property type="evidence" value="ECO:0007669"/>
    <property type="project" value="InterPro"/>
</dbReference>
<evidence type="ECO:0000313" key="8">
    <source>
        <dbReference type="EMBL" id="EDV44125.2"/>
    </source>
</evidence>
<proteinExistence type="inferred from homology"/>
<feature type="chain" id="PRO_5006454405" description="DNA/RNA non-specific endonuclease/pyrophosphatase/phosphodiesterase domain-containing protein" evidence="6">
    <location>
        <begin position="23"/>
        <end position="367"/>
    </location>
</feature>
<gene>
    <name evidence="8" type="primary">Dana\GF19869</name>
    <name evidence="8" type="synonym">dana_GLEANR_22276</name>
    <name evidence="8" type="ORF">GF19869</name>
</gene>
<protein>
    <recommendedName>
        <fullName evidence="7">DNA/RNA non-specific endonuclease/pyrophosphatase/phosphodiesterase domain-containing protein</fullName>
    </recommendedName>
</protein>
<feature type="signal peptide" evidence="6">
    <location>
        <begin position="1"/>
        <end position="22"/>
    </location>
</feature>
<dbReference type="GO" id="GO:0005634">
    <property type="term" value="C:nucleus"/>
    <property type="evidence" value="ECO:0007669"/>
    <property type="project" value="TreeGrafter"/>
</dbReference>
<dbReference type="SMART" id="SM00892">
    <property type="entry name" value="Endonuclease_NS"/>
    <property type="match status" value="1"/>
</dbReference>
<evidence type="ECO:0000313" key="9">
    <source>
        <dbReference type="Proteomes" id="UP000007801"/>
    </source>
</evidence>
<keyword evidence="3" id="KW-0255">Endonuclease</keyword>
<dbReference type="GO" id="GO:0006309">
    <property type="term" value="P:apoptotic DNA fragmentation"/>
    <property type="evidence" value="ECO:0007669"/>
    <property type="project" value="TreeGrafter"/>
</dbReference>
<evidence type="ECO:0000256" key="6">
    <source>
        <dbReference type="SAM" id="SignalP"/>
    </source>
</evidence>
<dbReference type="GO" id="GO:0000014">
    <property type="term" value="F:single-stranded DNA endodeoxyribonuclease activity"/>
    <property type="evidence" value="ECO:0007669"/>
    <property type="project" value="TreeGrafter"/>
</dbReference>
<dbReference type="Pfam" id="PF01223">
    <property type="entry name" value="Endonuclease_NS"/>
    <property type="match status" value="1"/>
</dbReference>
<sequence>MEHLRCFFVCFCLFLFMGTALAYCEINKNILDSNYLFYYKDVNNKYQLQLSDRVALNHKVYMACGNQPILQLTCILDLSRQKYTFDHAFPRNSCDQNKITIKSDRPVVAGACETPNIMHHIGFRLQTEFIELYRTCFNDVLKTVKFTIHLISDSSHTATRSSQFRPDGVLTPAQFDVYRRDGVFACFQRELGNGQSYVQKSRCSIHRGHLVPNKDFPFHMQQDATFSSRNYVPQSQNRNQGSWKVVENWVRDLAKSNPNRILKVCTGTLNVLELESTSNVMTEVFLWREPTALQIPIPKWMYKIVDYRYVSLTYNDQFSTTAPNPQMLNICNPDSCGGLDLTNRPFTFCCNYQHFITSVVPYLYGLC</sequence>
<evidence type="ECO:0000256" key="3">
    <source>
        <dbReference type="ARBA" id="ARBA00022759"/>
    </source>
</evidence>
<comment type="similarity">
    <text evidence="1">Belongs to the DNA/RNA non-specific endonuclease family.</text>
</comment>
<dbReference type="OrthoDB" id="8194122at2759"/>
<evidence type="ECO:0000256" key="2">
    <source>
        <dbReference type="ARBA" id="ARBA00022722"/>
    </source>
</evidence>
<feature type="domain" description="DNA/RNA non-specific endonuclease/pyrophosphatase/phosphodiesterase" evidence="7">
    <location>
        <begin position="129"/>
        <end position="355"/>
    </location>
</feature>
<dbReference type="GO" id="GO:0005743">
    <property type="term" value="C:mitochondrial inner membrane"/>
    <property type="evidence" value="ECO:0007669"/>
    <property type="project" value="TreeGrafter"/>
</dbReference>
<keyword evidence="6" id="KW-0732">Signal</keyword>
<keyword evidence="2" id="KW-0540">Nuclease</keyword>
<evidence type="ECO:0000256" key="1">
    <source>
        <dbReference type="ARBA" id="ARBA00010052"/>
    </source>
</evidence>
<dbReference type="GeneID" id="6502610"/>
<dbReference type="Gene3D" id="3.40.570.10">
    <property type="entry name" value="Extracellular Endonuclease, subunit A"/>
    <property type="match status" value="1"/>
</dbReference>
<dbReference type="AlphaFoldDB" id="B3LZE6"/>
<keyword evidence="5" id="KW-0479">Metal-binding</keyword>
<dbReference type="Proteomes" id="UP000007801">
    <property type="component" value="Unassembled WGS sequence"/>
</dbReference>
<dbReference type="InParanoid" id="B3LZE6"/>
<dbReference type="eggNOG" id="ENOG502TBMA">
    <property type="taxonomic scope" value="Eukaryota"/>
</dbReference>
<evidence type="ECO:0000256" key="4">
    <source>
        <dbReference type="PIRSR" id="PIRSR640255-1"/>
    </source>
</evidence>
<dbReference type="STRING" id="7217.B3LZE6"/>
<dbReference type="GO" id="GO:0004521">
    <property type="term" value="F:RNA endonuclease activity"/>
    <property type="evidence" value="ECO:0007669"/>
    <property type="project" value="TreeGrafter"/>
</dbReference>
<keyword evidence="8" id="KW-0378">Hydrolase</keyword>
<dbReference type="InterPro" id="IPR001604">
    <property type="entry name" value="Endo_G_ENPP1-like_dom"/>
</dbReference>
<dbReference type="HOGENOM" id="CLU_048495_0_0_1"/>
<evidence type="ECO:0000256" key="5">
    <source>
        <dbReference type="PIRSR" id="PIRSR640255-2"/>
    </source>
</evidence>
<dbReference type="PANTHER" id="PTHR13966:SF17">
    <property type="entry name" value="ENDONUCLEASE-RELATED"/>
    <property type="match status" value="1"/>
</dbReference>
<dbReference type="KEGG" id="dan:6502610"/>
<dbReference type="EMBL" id="CH902617">
    <property type="protein sequence ID" value="EDV44125.2"/>
    <property type="molecule type" value="Genomic_DNA"/>
</dbReference>
<accession>B3LZE6</accession>
<feature type="binding site" evidence="5">
    <location>
        <position position="239"/>
    </location>
    <ligand>
        <name>Mg(2+)</name>
        <dbReference type="ChEBI" id="CHEBI:18420"/>
        <note>catalytic</note>
    </ligand>
</feature>
<dbReference type="PANTHER" id="PTHR13966">
    <property type="entry name" value="ENDONUCLEASE RELATED"/>
    <property type="match status" value="1"/>
</dbReference>
<evidence type="ECO:0000259" key="7">
    <source>
        <dbReference type="SMART" id="SM00892"/>
    </source>
</evidence>